<keyword evidence="4" id="KW-0804">Transcription</keyword>
<dbReference type="Pfam" id="PF02954">
    <property type="entry name" value="HTH_8"/>
    <property type="match status" value="1"/>
</dbReference>
<dbReference type="Gene3D" id="1.10.10.60">
    <property type="entry name" value="Homeodomain-like"/>
    <property type="match status" value="1"/>
</dbReference>
<dbReference type="SUPFAM" id="SSF55785">
    <property type="entry name" value="PYP-like sensor domain (PAS domain)"/>
    <property type="match status" value="1"/>
</dbReference>
<evidence type="ECO:0000313" key="6">
    <source>
        <dbReference type="EMBL" id="GGJ88455.1"/>
    </source>
</evidence>
<proteinExistence type="predicted"/>
<dbReference type="CDD" id="cd00130">
    <property type="entry name" value="PAS"/>
    <property type="match status" value="1"/>
</dbReference>
<dbReference type="GO" id="GO:0005524">
    <property type="term" value="F:ATP binding"/>
    <property type="evidence" value="ECO:0007669"/>
    <property type="project" value="UniProtKB-KW"/>
</dbReference>
<dbReference type="Gene3D" id="3.30.450.20">
    <property type="entry name" value="PAS domain"/>
    <property type="match status" value="1"/>
</dbReference>
<dbReference type="InterPro" id="IPR035965">
    <property type="entry name" value="PAS-like_dom_sf"/>
</dbReference>
<reference evidence="6" key="1">
    <citation type="journal article" date="2014" name="Int. J. Syst. Evol. Microbiol.">
        <title>Complete genome sequence of Corynebacterium casei LMG S-19264T (=DSM 44701T), isolated from a smear-ripened cheese.</title>
        <authorList>
            <consortium name="US DOE Joint Genome Institute (JGI-PGF)"/>
            <person name="Walter F."/>
            <person name="Albersmeier A."/>
            <person name="Kalinowski J."/>
            <person name="Ruckert C."/>
        </authorList>
    </citation>
    <scope>NUCLEOTIDE SEQUENCE</scope>
    <source>
        <strain evidence="6">JCM 12580</strain>
    </source>
</reference>
<sequence length="446" mass="51379">MKDIYFLKNADEEVIDTYDEDIIITNRQGRIIKVTNISGSLYDLEPHDLLGQSVYDLEERAIFSPAITPLVLKKRKKAITVQTTPNDRKVLITGIPLFNEYHDIEYVLSYSYEVSELFMLQEYLDELYDEMSRIKTELANMREASLNADGFIVRSQTTRELLQKVKKVAPYDADVVLQGEQGVGKSKIAHYIHTNSKRKNGPFITMNCSSIPDAIFERELAGKTSGEHHQDIGLADMAQSGTLYLEGVDHLSLHAQHILIKVLKAYNDQFRVIASTETSLTQLMTEKKIRKDLYYELQIVPVYIPALRERSEDLKYAIDQYKERLCDKYQLNRKFSKELYLALLDLDWPGNFFEVKHVIERMIVQSESETLTLNDLPFEYRGDENMEAYKLNGAPLNTVLENVEKQIIQNVKNHSKTTTEMAEILGISQPSVVRKLKKYSIQDKGE</sequence>
<dbReference type="CDD" id="cd00009">
    <property type="entry name" value="AAA"/>
    <property type="match status" value="1"/>
</dbReference>
<dbReference type="InterPro" id="IPR058031">
    <property type="entry name" value="AAA_lid_NorR"/>
</dbReference>
<dbReference type="PROSITE" id="PS50045">
    <property type="entry name" value="SIGMA54_INTERACT_4"/>
    <property type="match status" value="1"/>
</dbReference>
<evidence type="ECO:0000256" key="4">
    <source>
        <dbReference type="ARBA" id="ARBA00023163"/>
    </source>
</evidence>
<evidence type="ECO:0000256" key="1">
    <source>
        <dbReference type="ARBA" id="ARBA00022741"/>
    </source>
</evidence>
<dbReference type="RefSeq" id="WP_188631849.1">
    <property type="nucleotide sequence ID" value="NZ_BMNQ01000006.1"/>
</dbReference>
<dbReference type="GO" id="GO:0006355">
    <property type="term" value="P:regulation of DNA-templated transcription"/>
    <property type="evidence" value="ECO:0007669"/>
    <property type="project" value="InterPro"/>
</dbReference>
<gene>
    <name evidence="6" type="ORF">GCM10007063_08710</name>
</gene>
<dbReference type="InterPro" id="IPR002197">
    <property type="entry name" value="HTH_Fis"/>
</dbReference>
<evidence type="ECO:0000256" key="3">
    <source>
        <dbReference type="ARBA" id="ARBA00023015"/>
    </source>
</evidence>
<dbReference type="SUPFAM" id="SSF46689">
    <property type="entry name" value="Homeodomain-like"/>
    <property type="match status" value="1"/>
</dbReference>
<dbReference type="InterPro" id="IPR009057">
    <property type="entry name" value="Homeodomain-like_sf"/>
</dbReference>
<feature type="domain" description="Sigma-54 factor interaction" evidence="5">
    <location>
        <begin position="151"/>
        <end position="364"/>
    </location>
</feature>
<evidence type="ECO:0000256" key="2">
    <source>
        <dbReference type="ARBA" id="ARBA00022840"/>
    </source>
</evidence>
<dbReference type="PANTHER" id="PTHR32071">
    <property type="entry name" value="TRANSCRIPTIONAL REGULATORY PROTEIN"/>
    <property type="match status" value="1"/>
</dbReference>
<dbReference type="AlphaFoldDB" id="A0A917PR11"/>
<comment type="caution">
    <text evidence="6">The sequence shown here is derived from an EMBL/GenBank/DDBJ whole genome shotgun (WGS) entry which is preliminary data.</text>
</comment>
<dbReference type="InterPro" id="IPR027417">
    <property type="entry name" value="P-loop_NTPase"/>
</dbReference>
<organism evidence="6 7">
    <name type="scientific">Lentibacillus kapialis</name>
    <dbReference type="NCBI Taxonomy" id="340214"/>
    <lineage>
        <taxon>Bacteria</taxon>
        <taxon>Bacillati</taxon>
        <taxon>Bacillota</taxon>
        <taxon>Bacilli</taxon>
        <taxon>Bacillales</taxon>
        <taxon>Bacillaceae</taxon>
        <taxon>Lentibacillus</taxon>
    </lineage>
</organism>
<reference evidence="6" key="2">
    <citation type="submission" date="2020-09" db="EMBL/GenBank/DDBJ databases">
        <authorList>
            <person name="Sun Q."/>
            <person name="Ohkuma M."/>
        </authorList>
    </citation>
    <scope>NUCLEOTIDE SEQUENCE</scope>
    <source>
        <strain evidence="6">JCM 12580</strain>
    </source>
</reference>
<dbReference type="Pfam" id="PF25601">
    <property type="entry name" value="AAA_lid_14"/>
    <property type="match status" value="1"/>
</dbReference>
<dbReference type="Gene3D" id="1.10.8.60">
    <property type="match status" value="1"/>
</dbReference>
<dbReference type="Proteomes" id="UP000658382">
    <property type="component" value="Unassembled WGS sequence"/>
</dbReference>
<name>A0A917PR11_9BACI</name>
<dbReference type="Gene3D" id="3.40.50.300">
    <property type="entry name" value="P-loop containing nucleotide triphosphate hydrolases"/>
    <property type="match status" value="1"/>
</dbReference>
<dbReference type="EMBL" id="BMNQ01000006">
    <property type="protein sequence ID" value="GGJ88455.1"/>
    <property type="molecule type" value="Genomic_DNA"/>
</dbReference>
<keyword evidence="7" id="KW-1185">Reference proteome</keyword>
<dbReference type="InterPro" id="IPR000014">
    <property type="entry name" value="PAS"/>
</dbReference>
<protein>
    <submittedName>
        <fullName evidence="6">RNA polymerase subunit sigma-54</fullName>
    </submittedName>
</protein>
<dbReference type="SUPFAM" id="SSF52540">
    <property type="entry name" value="P-loop containing nucleoside triphosphate hydrolases"/>
    <property type="match status" value="1"/>
</dbReference>
<accession>A0A917PR11</accession>
<evidence type="ECO:0000313" key="7">
    <source>
        <dbReference type="Proteomes" id="UP000658382"/>
    </source>
</evidence>
<keyword evidence="3" id="KW-0805">Transcription regulation</keyword>
<evidence type="ECO:0000259" key="5">
    <source>
        <dbReference type="PROSITE" id="PS50045"/>
    </source>
</evidence>
<keyword evidence="2" id="KW-0067">ATP-binding</keyword>
<dbReference type="GO" id="GO:0043565">
    <property type="term" value="F:sequence-specific DNA binding"/>
    <property type="evidence" value="ECO:0007669"/>
    <property type="project" value="InterPro"/>
</dbReference>
<dbReference type="Pfam" id="PF00158">
    <property type="entry name" value="Sigma54_activat"/>
    <property type="match status" value="1"/>
</dbReference>
<keyword evidence="1" id="KW-0547">Nucleotide-binding</keyword>
<dbReference type="InterPro" id="IPR002078">
    <property type="entry name" value="Sigma_54_int"/>
</dbReference>